<reference evidence="10 11" key="1">
    <citation type="submission" date="2014-04" db="EMBL/GenBank/DDBJ databases">
        <title>Characterization and application of a salt tolerant electro-active bacterium.</title>
        <authorList>
            <person name="Yang L."/>
            <person name="Wei S."/>
            <person name="Tay Q.X.M."/>
        </authorList>
    </citation>
    <scope>NUCLEOTIDE SEQUENCE [LARGE SCALE GENOMIC DNA]</scope>
    <source>
        <strain evidence="10 11">LY1</strain>
    </source>
</reference>
<keyword evidence="4" id="KW-0808">Transferase</keyword>
<evidence type="ECO:0000313" key="10">
    <source>
        <dbReference type="EMBL" id="KEO73027.1"/>
    </source>
</evidence>
<feature type="transmembrane region" description="Helical" evidence="8">
    <location>
        <begin position="171"/>
        <end position="200"/>
    </location>
</feature>
<dbReference type="eggNOG" id="COG1807">
    <property type="taxonomic scope" value="Bacteria"/>
</dbReference>
<dbReference type="PANTHER" id="PTHR33908:SF3">
    <property type="entry name" value="UNDECAPRENYL PHOSPHATE-ALPHA-4-AMINO-4-DEOXY-L-ARABINOSE ARABINOSYL TRANSFERASE"/>
    <property type="match status" value="1"/>
</dbReference>
<feature type="transmembrane region" description="Helical" evidence="8">
    <location>
        <begin position="120"/>
        <end position="137"/>
    </location>
</feature>
<name>A0A074LGW8_9BACT</name>
<comment type="subcellular location">
    <subcellularLocation>
        <location evidence="1">Cell membrane</location>
        <topology evidence="1">Multi-pass membrane protein</topology>
    </subcellularLocation>
</comment>
<evidence type="ECO:0000256" key="8">
    <source>
        <dbReference type="SAM" id="Phobius"/>
    </source>
</evidence>
<evidence type="ECO:0000256" key="5">
    <source>
        <dbReference type="ARBA" id="ARBA00022692"/>
    </source>
</evidence>
<evidence type="ECO:0000259" key="9">
    <source>
        <dbReference type="Pfam" id="PF13231"/>
    </source>
</evidence>
<keyword evidence="5 8" id="KW-0812">Transmembrane</keyword>
<evidence type="ECO:0000256" key="4">
    <source>
        <dbReference type="ARBA" id="ARBA00022679"/>
    </source>
</evidence>
<evidence type="ECO:0000256" key="1">
    <source>
        <dbReference type="ARBA" id="ARBA00004651"/>
    </source>
</evidence>
<sequence length="558" mass="64140">MANFSLKQNPRSAADLLWYSTVLGIIASFIFGLFVPLMDSDAAHHANIALRMVLTGDYISLIDKGQPYLDKPHLLFWLSAISFKVFGVNTFAYKLPSLLFTILGLFSTFRLALRLYNRQVGYVSVLILSSAFAFVLANSDVRMDAILAACMIFTAWRFYEFYHERTWLNMLAVALGLALGFMTKGMIGPAVPTFAFLFYLIEKKDWKPLLDIKLYLILPAFFLMSSPVLYAYYMQYDLHPELIIRGRTNISGISFILWDQNFERFDGEIWGEDNKKDYFFFIHTILWAFLPWPILFYMAIYKGIRSKVNKLSHIEWMTLGTIVFLLAIYSFAGFKLPHYLNTLFPFMSILTAAAAVNFRIGKTLSTVHLILISLVLILVLILNFYFFPMPTWGFIFIGILMAGLCYVVIYTPDSWKKLVLTTALIGAMTNVIMQVNFYPKILTYQGGSSLAKEAEMMNLPHERIFFFEMQSFSFDFSSSYLHPILNLDNVYERLGEHGTIFLYVNADGKQKLEDIENISSQVILSKDAYHVSRLKFNFIHPDTRPSVLNTHYIVKVTS</sequence>
<accession>A0A074LGW8</accession>
<keyword evidence="3" id="KW-0328">Glycosyltransferase</keyword>
<dbReference type="EMBL" id="JMIH01000023">
    <property type="protein sequence ID" value="KEO73027.1"/>
    <property type="molecule type" value="Genomic_DNA"/>
</dbReference>
<gene>
    <name evidence="10" type="ORF">EL17_15560</name>
</gene>
<dbReference type="PANTHER" id="PTHR33908">
    <property type="entry name" value="MANNOSYLTRANSFERASE YKCB-RELATED"/>
    <property type="match status" value="1"/>
</dbReference>
<keyword evidence="6 8" id="KW-1133">Transmembrane helix</keyword>
<feature type="transmembrane region" description="Helical" evidence="8">
    <location>
        <begin position="278"/>
        <end position="301"/>
    </location>
</feature>
<dbReference type="STRING" id="1048983.EL17_15560"/>
<dbReference type="AlphaFoldDB" id="A0A074LGW8"/>
<dbReference type="GO" id="GO:0005886">
    <property type="term" value="C:plasma membrane"/>
    <property type="evidence" value="ECO:0007669"/>
    <property type="project" value="UniProtKB-SubCell"/>
</dbReference>
<dbReference type="RefSeq" id="WP_035076237.1">
    <property type="nucleotide sequence ID" value="NZ_JMIH01000023.1"/>
</dbReference>
<feature type="transmembrane region" description="Helical" evidence="8">
    <location>
        <begin position="212"/>
        <end position="233"/>
    </location>
</feature>
<dbReference type="Pfam" id="PF13231">
    <property type="entry name" value="PMT_2"/>
    <property type="match status" value="1"/>
</dbReference>
<dbReference type="InterPro" id="IPR038731">
    <property type="entry name" value="RgtA/B/C-like"/>
</dbReference>
<keyword evidence="11" id="KW-1185">Reference proteome</keyword>
<feature type="transmembrane region" description="Helical" evidence="8">
    <location>
        <begin position="313"/>
        <end position="332"/>
    </location>
</feature>
<comment type="caution">
    <text evidence="10">The sequence shown here is derived from an EMBL/GenBank/DDBJ whole genome shotgun (WGS) entry which is preliminary data.</text>
</comment>
<dbReference type="Proteomes" id="UP000027821">
    <property type="component" value="Unassembled WGS sequence"/>
</dbReference>
<dbReference type="OrthoDB" id="9178203at2"/>
<dbReference type="InterPro" id="IPR050297">
    <property type="entry name" value="LipidA_mod_glycosyltrf_83"/>
</dbReference>
<keyword evidence="2" id="KW-1003">Cell membrane</keyword>
<dbReference type="GO" id="GO:0009103">
    <property type="term" value="P:lipopolysaccharide biosynthetic process"/>
    <property type="evidence" value="ECO:0007669"/>
    <property type="project" value="UniProtKB-ARBA"/>
</dbReference>
<organism evidence="10 11">
    <name type="scientific">Anditalea andensis</name>
    <dbReference type="NCBI Taxonomy" id="1048983"/>
    <lineage>
        <taxon>Bacteria</taxon>
        <taxon>Pseudomonadati</taxon>
        <taxon>Bacteroidota</taxon>
        <taxon>Cytophagia</taxon>
        <taxon>Cytophagales</taxon>
        <taxon>Cytophagaceae</taxon>
        <taxon>Anditalea</taxon>
    </lineage>
</organism>
<evidence type="ECO:0000256" key="3">
    <source>
        <dbReference type="ARBA" id="ARBA00022676"/>
    </source>
</evidence>
<feature type="transmembrane region" description="Helical" evidence="8">
    <location>
        <begin position="418"/>
        <end position="438"/>
    </location>
</feature>
<keyword evidence="7 8" id="KW-0472">Membrane</keyword>
<feature type="transmembrane region" description="Helical" evidence="8">
    <location>
        <begin position="392"/>
        <end position="411"/>
    </location>
</feature>
<feature type="domain" description="Glycosyltransferase RgtA/B/C/D-like" evidence="9">
    <location>
        <begin position="70"/>
        <end position="230"/>
    </location>
</feature>
<feature type="transmembrane region" description="Helical" evidence="8">
    <location>
        <begin position="16"/>
        <end position="38"/>
    </location>
</feature>
<evidence type="ECO:0000256" key="7">
    <source>
        <dbReference type="ARBA" id="ARBA00023136"/>
    </source>
</evidence>
<evidence type="ECO:0000313" key="11">
    <source>
        <dbReference type="Proteomes" id="UP000027821"/>
    </source>
</evidence>
<dbReference type="GO" id="GO:0010041">
    <property type="term" value="P:response to iron(III) ion"/>
    <property type="evidence" value="ECO:0007669"/>
    <property type="project" value="TreeGrafter"/>
</dbReference>
<feature type="transmembrane region" description="Helical" evidence="8">
    <location>
        <begin position="338"/>
        <end position="360"/>
    </location>
</feature>
<feature type="transmembrane region" description="Helical" evidence="8">
    <location>
        <begin position="367"/>
        <end position="386"/>
    </location>
</feature>
<protein>
    <recommendedName>
        <fullName evidence="9">Glycosyltransferase RgtA/B/C/D-like domain-containing protein</fullName>
    </recommendedName>
</protein>
<dbReference type="GO" id="GO:0016763">
    <property type="term" value="F:pentosyltransferase activity"/>
    <property type="evidence" value="ECO:0007669"/>
    <property type="project" value="TreeGrafter"/>
</dbReference>
<proteinExistence type="predicted"/>
<evidence type="ECO:0000256" key="2">
    <source>
        <dbReference type="ARBA" id="ARBA00022475"/>
    </source>
</evidence>
<evidence type="ECO:0000256" key="6">
    <source>
        <dbReference type="ARBA" id="ARBA00022989"/>
    </source>
</evidence>